<dbReference type="CDD" id="cd20311">
    <property type="entry name" value="cupin_Yhhw_C"/>
    <property type="match status" value="1"/>
</dbReference>
<dbReference type="Gene3D" id="2.60.120.10">
    <property type="entry name" value="Jelly Rolls"/>
    <property type="match status" value="2"/>
</dbReference>
<dbReference type="InterPro" id="IPR003829">
    <property type="entry name" value="Pirin_N_dom"/>
</dbReference>
<dbReference type="InterPro" id="IPR041602">
    <property type="entry name" value="Quercetinase_C"/>
</dbReference>
<keyword evidence="6" id="KW-0560">Oxidoreductase</keyword>
<feature type="binding site" evidence="2">
    <location>
        <position position="108"/>
    </location>
    <ligand>
        <name>Fe cation</name>
        <dbReference type="ChEBI" id="CHEBI:24875"/>
    </ligand>
</feature>
<dbReference type="InterPro" id="IPR011051">
    <property type="entry name" value="RmlC_Cupin_sf"/>
</dbReference>
<dbReference type="PIRSF" id="PIRSF006232">
    <property type="entry name" value="Pirin"/>
    <property type="match status" value="1"/>
</dbReference>
<evidence type="ECO:0000259" key="4">
    <source>
        <dbReference type="Pfam" id="PF02678"/>
    </source>
</evidence>
<organism evidence="6 7">
    <name type="scientific">Roseateles aquatilis</name>
    <dbReference type="NCBI Taxonomy" id="431061"/>
    <lineage>
        <taxon>Bacteria</taxon>
        <taxon>Pseudomonadati</taxon>
        <taxon>Pseudomonadota</taxon>
        <taxon>Betaproteobacteria</taxon>
        <taxon>Burkholderiales</taxon>
        <taxon>Sphaerotilaceae</taxon>
        <taxon>Roseateles</taxon>
    </lineage>
</organism>
<evidence type="ECO:0000256" key="3">
    <source>
        <dbReference type="RuleBase" id="RU003457"/>
    </source>
</evidence>
<evidence type="ECO:0000259" key="5">
    <source>
        <dbReference type="Pfam" id="PF17954"/>
    </source>
</evidence>
<dbReference type="Pfam" id="PF02678">
    <property type="entry name" value="Pirin"/>
    <property type="match status" value="1"/>
</dbReference>
<name>A0A246JI81_9BURK</name>
<comment type="caution">
    <text evidence="6">The sequence shown here is derived from an EMBL/GenBank/DDBJ whole genome shotgun (WGS) entry which is preliminary data.</text>
</comment>
<dbReference type="InterPro" id="IPR012093">
    <property type="entry name" value="Pirin"/>
</dbReference>
<dbReference type="RefSeq" id="WP_088383689.1">
    <property type="nucleotide sequence ID" value="NZ_NIOF01000002.1"/>
</dbReference>
<dbReference type="GO" id="GO:0046872">
    <property type="term" value="F:metal ion binding"/>
    <property type="evidence" value="ECO:0007669"/>
    <property type="project" value="UniProtKB-KW"/>
</dbReference>
<dbReference type="GO" id="GO:0051213">
    <property type="term" value="F:dioxygenase activity"/>
    <property type="evidence" value="ECO:0007669"/>
    <property type="project" value="UniProtKB-KW"/>
</dbReference>
<gene>
    <name evidence="6" type="ORF">CDN99_06115</name>
</gene>
<dbReference type="PANTHER" id="PTHR43212:SF3">
    <property type="entry name" value="QUERCETIN 2,3-DIOXYGENASE"/>
    <property type="match status" value="1"/>
</dbReference>
<dbReference type="OrthoDB" id="321327at2"/>
<keyword evidence="2" id="KW-0479">Metal-binding</keyword>
<feature type="binding site" evidence="2">
    <location>
        <position position="57"/>
    </location>
    <ligand>
        <name>Fe cation</name>
        <dbReference type="ChEBI" id="CHEBI:24875"/>
    </ligand>
</feature>
<dbReference type="AlphaFoldDB" id="A0A246JI81"/>
<evidence type="ECO:0000313" key="6">
    <source>
        <dbReference type="EMBL" id="OWQ91939.1"/>
    </source>
</evidence>
<accession>A0A246JI81</accession>
<evidence type="ECO:0000256" key="2">
    <source>
        <dbReference type="PIRSR" id="PIRSR006232-1"/>
    </source>
</evidence>
<dbReference type="EMBL" id="NIOF01000002">
    <property type="protein sequence ID" value="OWQ91939.1"/>
    <property type="molecule type" value="Genomic_DNA"/>
</dbReference>
<dbReference type="Pfam" id="PF17954">
    <property type="entry name" value="Pirin_C_2"/>
    <property type="match status" value="1"/>
</dbReference>
<comment type="similarity">
    <text evidence="1 3">Belongs to the pirin family.</text>
</comment>
<keyword evidence="7" id="KW-1185">Reference proteome</keyword>
<dbReference type="SUPFAM" id="SSF51182">
    <property type="entry name" value="RmlC-like cupins"/>
    <property type="match status" value="1"/>
</dbReference>
<proteinExistence type="inferred from homology"/>
<reference evidence="6 7" key="1">
    <citation type="journal article" date="2008" name="Int. J. Syst. Evol. Microbiol.">
        <title>Description of Roseateles aquatilis sp. nov. and Roseateles terrae sp. nov., in the class Betaproteobacteria, and emended description of the genus Roseateles.</title>
        <authorList>
            <person name="Gomila M."/>
            <person name="Bowien B."/>
            <person name="Falsen E."/>
            <person name="Moore E.R."/>
            <person name="Lalucat J."/>
        </authorList>
    </citation>
    <scope>NUCLEOTIDE SEQUENCE [LARGE SCALE GENOMIC DNA]</scope>
    <source>
        <strain evidence="6 7">CCUG 48205</strain>
    </source>
</reference>
<feature type="binding site" evidence="2">
    <location>
        <position position="110"/>
    </location>
    <ligand>
        <name>Fe cation</name>
        <dbReference type="ChEBI" id="CHEBI:24875"/>
    </ligand>
</feature>
<keyword evidence="2" id="KW-0408">Iron</keyword>
<evidence type="ECO:0000313" key="7">
    <source>
        <dbReference type="Proteomes" id="UP000197468"/>
    </source>
</evidence>
<feature type="domain" description="Pirin N-terminal" evidence="4">
    <location>
        <begin position="12"/>
        <end position="126"/>
    </location>
</feature>
<dbReference type="Proteomes" id="UP000197468">
    <property type="component" value="Unassembled WGS sequence"/>
</dbReference>
<dbReference type="InterPro" id="IPR014710">
    <property type="entry name" value="RmlC-like_jellyroll"/>
</dbReference>
<dbReference type="CDD" id="cd02910">
    <property type="entry name" value="cupin_Yhhw_N"/>
    <property type="match status" value="1"/>
</dbReference>
<keyword evidence="6" id="KW-0223">Dioxygenase</keyword>
<dbReference type="PANTHER" id="PTHR43212">
    <property type="entry name" value="QUERCETIN 2,3-DIOXYGENASE"/>
    <property type="match status" value="1"/>
</dbReference>
<protein>
    <submittedName>
        <fullName evidence="6">Quercetin 2,3-dioxygenase</fullName>
    </submittedName>
</protein>
<evidence type="ECO:0000256" key="1">
    <source>
        <dbReference type="ARBA" id="ARBA00008416"/>
    </source>
</evidence>
<feature type="binding site" evidence="2">
    <location>
        <position position="59"/>
    </location>
    <ligand>
        <name>Fe cation</name>
        <dbReference type="ChEBI" id="CHEBI:24875"/>
    </ligand>
</feature>
<feature type="domain" description="Quercetin 2,3-dioxygenase C-terminal cupin" evidence="5">
    <location>
        <begin position="153"/>
        <end position="238"/>
    </location>
</feature>
<comment type="cofactor">
    <cofactor evidence="2">
        <name>Fe cation</name>
        <dbReference type="ChEBI" id="CHEBI:24875"/>
    </cofactor>
    <text evidence="2">Binds 1 Fe cation per subunit.</text>
</comment>
<sequence length="240" mass="26266">MNELIKSSDRGYADHGWLKSFHSFSFADYYNPRRMGFGPLRVINEDRIAGGTGFGTHGHRDMEIISYVLSGELAHQDSMGNGKPGGANAGVIRPGDVQRMSAGTGVMHSEFNHSKDDQTHFLQIWVMPDRQGVQPGYEQKHFPDADKRGQLRLVASPDGAQDSVSLHQDARLYAGLFNGDERAELPLAAGRLGYVHLVRGKLTVNGQALETGDALQIAKEDHLVIEGGEDAEVLVFDLPT</sequence>